<dbReference type="GO" id="GO:0005886">
    <property type="term" value="C:plasma membrane"/>
    <property type="evidence" value="ECO:0007669"/>
    <property type="project" value="UniProtKB-SubCell"/>
</dbReference>
<keyword evidence="12" id="KW-0105">Cadmium resistance</keyword>
<dbReference type="GO" id="GO:0046914">
    <property type="term" value="F:transition metal ion binding"/>
    <property type="evidence" value="ECO:0007669"/>
    <property type="project" value="TreeGrafter"/>
</dbReference>
<dbReference type="Pfam" id="PF25973">
    <property type="entry name" value="BSH_CzcB"/>
    <property type="match status" value="1"/>
</dbReference>
<dbReference type="AlphaFoldDB" id="A0A5P3VGB3"/>
<evidence type="ECO:0000313" key="20">
    <source>
        <dbReference type="EMBL" id="QEZ43929.1"/>
    </source>
</evidence>
<evidence type="ECO:0000256" key="4">
    <source>
        <dbReference type="ARBA" id="ARBA00022475"/>
    </source>
</evidence>
<evidence type="ECO:0000256" key="8">
    <source>
        <dbReference type="ARBA" id="ARBA00022989"/>
    </source>
</evidence>
<dbReference type="InterPro" id="IPR058648">
    <property type="entry name" value="HH_CzcB-like"/>
</dbReference>
<feature type="domain" description="CzcB-like alpha-helical hairpin" evidence="16">
    <location>
        <begin position="169"/>
        <end position="228"/>
    </location>
</feature>
<evidence type="ECO:0000259" key="18">
    <source>
        <dbReference type="Pfam" id="PF25973"/>
    </source>
</evidence>
<evidence type="ECO:0000256" key="15">
    <source>
        <dbReference type="SAM" id="MobiDB-lite"/>
    </source>
</evidence>
<evidence type="ECO:0000256" key="5">
    <source>
        <dbReference type="ARBA" id="ARBA00022519"/>
    </source>
</evidence>
<feature type="coiled-coil region" evidence="14">
    <location>
        <begin position="198"/>
        <end position="232"/>
    </location>
</feature>
<dbReference type="Pfam" id="PF25893">
    <property type="entry name" value="HH_CzcB"/>
    <property type="match status" value="1"/>
</dbReference>
<dbReference type="Gene3D" id="1.10.287.470">
    <property type="entry name" value="Helix hairpin bin"/>
    <property type="match status" value="1"/>
</dbReference>
<keyword evidence="6" id="KW-0812">Transmembrane</keyword>
<feature type="domain" description="CzcB-like C-terminal circularly permuted SH3-like" evidence="19">
    <location>
        <begin position="370"/>
        <end position="430"/>
    </location>
</feature>
<dbReference type="FunFam" id="2.40.420.20:FF:000006">
    <property type="entry name" value="RND family efflux transporter MFP subunit"/>
    <property type="match status" value="1"/>
</dbReference>
<dbReference type="Pfam" id="PF25975">
    <property type="entry name" value="CzcB_C"/>
    <property type="match status" value="1"/>
</dbReference>
<organism evidence="20 21">
    <name type="scientific">Cupriavidus oxalaticus</name>
    <dbReference type="NCBI Taxonomy" id="96344"/>
    <lineage>
        <taxon>Bacteria</taxon>
        <taxon>Pseudomonadati</taxon>
        <taxon>Pseudomonadota</taxon>
        <taxon>Betaproteobacteria</taxon>
        <taxon>Burkholderiales</taxon>
        <taxon>Burkholderiaceae</taxon>
        <taxon>Cupriavidus</taxon>
    </lineage>
</organism>
<protein>
    <submittedName>
        <fullName evidence="20">Efflux RND transporter periplasmic adaptor subunit</fullName>
    </submittedName>
</protein>
<evidence type="ECO:0000256" key="14">
    <source>
        <dbReference type="SAM" id="Coils"/>
    </source>
</evidence>
<dbReference type="EMBL" id="CP032518">
    <property type="protein sequence ID" value="QEZ43929.1"/>
    <property type="molecule type" value="Genomic_DNA"/>
</dbReference>
<evidence type="ECO:0000256" key="9">
    <source>
        <dbReference type="ARBA" id="ARBA00023054"/>
    </source>
</evidence>
<gene>
    <name evidence="20" type="ORF">D2917_06575</name>
</gene>
<dbReference type="InterPro" id="IPR051909">
    <property type="entry name" value="MFP_Cation_Efflux"/>
</dbReference>
<keyword evidence="9 14" id="KW-0175">Coiled coil</keyword>
<evidence type="ECO:0000256" key="13">
    <source>
        <dbReference type="ARBA" id="ARBA00058766"/>
    </source>
</evidence>
<feature type="domain" description="CusB-like beta-barrel" evidence="17">
    <location>
        <begin position="288"/>
        <end position="362"/>
    </location>
</feature>
<comment type="subcellular location">
    <subcellularLocation>
        <location evidence="1">Cell inner membrane</location>
        <topology evidence="1">Single-pass membrane protein</topology>
    </subcellularLocation>
</comment>
<dbReference type="Proteomes" id="UP000325743">
    <property type="component" value="Chromosome 1"/>
</dbReference>
<dbReference type="PANTHER" id="PTHR30097:SF4">
    <property type="entry name" value="SLR6042 PROTEIN"/>
    <property type="match status" value="1"/>
</dbReference>
<name>A0A5P3VGB3_9BURK</name>
<proteinExistence type="inferred from homology"/>
<dbReference type="Gene3D" id="2.40.30.170">
    <property type="match status" value="1"/>
</dbReference>
<evidence type="ECO:0000256" key="3">
    <source>
        <dbReference type="ARBA" id="ARBA00022448"/>
    </source>
</evidence>
<keyword evidence="11" id="KW-0170">Cobalt</keyword>
<keyword evidence="5" id="KW-0997">Cell inner membrane</keyword>
<evidence type="ECO:0000259" key="19">
    <source>
        <dbReference type="Pfam" id="PF25975"/>
    </source>
</evidence>
<dbReference type="GO" id="GO:0022857">
    <property type="term" value="F:transmembrane transporter activity"/>
    <property type="evidence" value="ECO:0007669"/>
    <property type="project" value="InterPro"/>
</dbReference>
<keyword evidence="8" id="KW-1133">Transmembrane helix</keyword>
<dbReference type="InterPro" id="IPR006143">
    <property type="entry name" value="RND_pump_MFP"/>
</dbReference>
<feature type="compositionally biased region" description="Low complexity" evidence="15">
    <location>
        <begin position="69"/>
        <end position="84"/>
    </location>
</feature>
<evidence type="ECO:0000259" key="17">
    <source>
        <dbReference type="Pfam" id="PF25954"/>
    </source>
</evidence>
<evidence type="ECO:0000256" key="12">
    <source>
        <dbReference type="ARBA" id="ARBA00043263"/>
    </source>
</evidence>
<evidence type="ECO:0000256" key="11">
    <source>
        <dbReference type="ARBA" id="ARBA00023285"/>
    </source>
</evidence>
<dbReference type="NCBIfam" id="TIGR01730">
    <property type="entry name" value="RND_mfp"/>
    <property type="match status" value="1"/>
</dbReference>
<dbReference type="Gene3D" id="2.40.420.20">
    <property type="match status" value="1"/>
</dbReference>
<dbReference type="Gene3D" id="2.40.50.100">
    <property type="match status" value="1"/>
</dbReference>
<dbReference type="SUPFAM" id="SSF111369">
    <property type="entry name" value="HlyD-like secretion proteins"/>
    <property type="match status" value="1"/>
</dbReference>
<dbReference type="InterPro" id="IPR058649">
    <property type="entry name" value="CzcB_C"/>
</dbReference>
<dbReference type="GO" id="GO:0030288">
    <property type="term" value="C:outer membrane-bounded periplasmic space"/>
    <property type="evidence" value="ECO:0007669"/>
    <property type="project" value="TreeGrafter"/>
</dbReference>
<dbReference type="GO" id="GO:0046686">
    <property type="term" value="P:response to cadmium ion"/>
    <property type="evidence" value="ECO:0007669"/>
    <property type="project" value="UniProtKB-KW"/>
</dbReference>
<feature type="compositionally biased region" description="Basic and acidic residues" evidence="15">
    <location>
        <begin position="54"/>
        <end position="68"/>
    </location>
</feature>
<reference evidence="20 21" key="1">
    <citation type="submission" date="2018-09" db="EMBL/GenBank/DDBJ databases">
        <title>Complete genome sequence of Cupriavidus oxalaticus T2, a bacterium capable of phenol tolerance and degradation.</title>
        <authorList>
            <person name="Yan J."/>
        </authorList>
    </citation>
    <scope>NUCLEOTIDE SEQUENCE [LARGE SCALE GENOMIC DNA]</scope>
    <source>
        <strain evidence="20 21">T2</strain>
    </source>
</reference>
<feature type="domain" description="CzcB-like barrel-sandwich hybrid" evidence="18">
    <location>
        <begin position="130"/>
        <end position="285"/>
    </location>
</feature>
<evidence type="ECO:0000259" key="16">
    <source>
        <dbReference type="Pfam" id="PF25893"/>
    </source>
</evidence>
<keyword evidence="7" id="KW-0862">Zinc</keyword>
<keyword evidence="10" id="KW-0472">Membrane</keyword>
<dbReference type="GO" id="GO:0060003">
    <property type="term" value="P:copper ion export"/>
    <property type="evidence" value="ECO:0007669"/>
    <property type="project" value="TreeGrafter"/>
</dbReference>
<evidence type="ECO:0000256" key="6">
    <source>
        <dbReference type="ARBA" id="ARBA00022692"/>
    </source>
</evidence>
<evidence type="ECO:0000256" key="7">
    <source>
        <dbReference type="ARBA" id="ARBA00022833"/>
    </source>
</evidence>
<dbReference type="PANTHER" id="PTHR30097">
    <property type="entry name" value="CATION EFFLUX SYSTEM PROTEIN CUSB"/>
    <property type="match status" value="1"/>
</dbReference>
<comment type="function">
    <text evidence="13">CzcA and CzcB together would act in zinc efflux nearly as effectively as the complete czc efflux system (CzcABC). The CzcB protein is thought to funnel zinc cations to the CzcA transport protein.</text>
</comment>
<comment type="similarity">
    <text evidence="2">Belongs to the membrane fusion protein (MFP) (TC 8.A.1) family.</text>
</comment>
<dbReference type="GO" id="GO:0015679">
    <property type="term" value="P:plasma membrane copper ion transport"/>
    <property type="evidence" value="ECO:0007669"/>
    <property type="project" value="TreeGrafter"/>
</dbReference>
<evidence type="ECO:0000256" key="1">
    <source>
        <dbReference type="ARBA" id="ARBA00004377"/>
    </source>
</evidence>
<keyword evidence="3" id="KW-0813">Transport</keyword>
<dbReference type="Pfam" id="PF25954">
    <property type="entry name" value="Beta-barrel_RND_2"/>
    <property type="match status" value="1"/>
</dbReference>
<accession>A0A5P3VGB3</accession>
<sequence length="442" mass="45650">MAMSKQQRAAVVAILVAGLLGGAAILFTGKGGGSGEAGHEHGEHAEQGEHVDHAEHDDHDHGHAHDKPAATPASAAAAAAAPAQAADQPHVIKLTPEQVQQAGIGIATAGPAPLRGSVDFPGEIRFNDDRTAHVVPRVAGVAQAVPANLGEQVAKGQVLAVIASTALAEQRSELLAAQRREALARATYAREKTLWQEKISAEQDYQQARTALEEAQIAVQNARQKLEAIGASQGAGKDGKDGKDGKGGSLNQFALRAPFDGIIVEKHLSLGEAVKEDASVFTISDLSSVWAEFVVSARDLDQVRVGETVRIRSTASESQAEGKVSYVGALLGEQTRTAKARVTLANPGMAWRPGLFVTVSVLGAATQVPVTVAADAVQQVDGSSAVFVAVPGGFAVQPVKTGRSGGKLVEITEGLQAGARYAAANSFILKSELGKASAGHEH</sequence>
<feature type="region of interest" description="Disordered" evidence="15">
    <location>
        <begin position="54"/>
        <end position="84"/>
    </location>
</feature>
<evidence type="ECO:0000313" key="21">
    <source>
        <dbReference type="Proteomes" id="UP000325743"/>
    </source>
</evidence>
<evidence type="ECO:0000256" key="2">
    <source>
        <dbReference type="ARBA" id="ARBA00009477"/>
    </source>
</evidence>
<evidence type="ECO:0000256" key="10">
    <source>
        <dbReference type="ARBA" id="ARBA00023136"/>
    </source>
</evidence>
<dbReference type="InterPro" id="IPR058792">
    <property type="entry name" value="Beta-barrel_RND_2"/>
</dbReference>
<dbReference type="InterPro" id="IPR058647">
    <property type="entry name" value="BSH_CzcB-like"/>
</dbReference>
<keyword evidence="4" id="KW-1003">Cell membrane</keyword>
<dbReference type="FunFam" id="2.40.30.170:FF:000010">
    <property type="entry name" value="Efflux RND transporter periplasmic adaptor subunit"/>
    <property type="match status" value="1"/>
</dbReference>
<dbReference type="RefSeq" id="WP_151070059.1">
    <property type="nucleotide sequence ID" value="NZ_CP032518.1"/>
</dbReference>